<keyword evidence="2" id="KW-1185">Reference proteome</keyword>
<dbReference type="EMBL" id="JBAKFJ010000001">
    <property type="protein sequence ID" value="MEX0386720.1"/>
    <property type="molecule type" value="Genomic_DNA"/>
</dbReference>
<name>A0ABV3S9U9_9GAMM</name>
<protein>
    <recommendedName>
        <fullName evidence="3">Pilus assembly protein</fullName>
    </recommendedName>
</protein>
<accession>A0ABV3S9U9</accession>
<dbReference type="RefSeq" id="WP_367967182.1">
    <property type="nucleotide sequence ID" value="NZ_JBAKFI010000002.1"/>
</dbReference>
<organism evidence="1 2">
    <name type="scientific">Spiribacter onubensis</name>
    <dbReference type="NCBI Taxonomy" id="3122420"/>
    <lineage>
        <taxon>Bacteria</taxon>
        <taxon>Pseudomonadati</taxon>
        <taxon>Pseudomonadota</taxon>
        <taxon>Gammaproteobacteria</taxon>
        <taxon>Chromatiales</taxon>
        <taxon>Ectothiorhodospiraceae</taxon>
        <taxon>Spiribacter</taxon>
    </lineage>
</organism>
<reference evidence="1 2" key="1">
    <citation type="submission" date="2024-02" db="EMBL/GenBank/DDBJ databases">
        <title>New especies of Spiribacter isolated from saline water.</title>
        <authorList>
            <person name="Leon M.J."/>
            <person name="De La Haba R."/>
            <person name="Sanchez-Porro C."/>
            <person name="Ventosa A."/>
        </authorList>
    </citation>
    <scope>NUCLEOTIDE SEQUENCE [LARGE SCALE GENOMIC DNA]</scope>
    <source>
        <strain evidence="2">ag22IC4-227</strain>
    </source>
</reference>
<sequence length="220" mass="25004">MLETLIALPVILVLGLSVAQWAFIHEARAVIDHATLMAARAGALNNADMGAMRNAFARAITPMELARPTATAFERTFITRAMPDSRINLDLRILNPTQEAFIDHARRDRQGRRYLPYRRLEAASTQPGPRSDLNIQDATLLRVQARYGYELKVPYANWFILQAVRAATRWTNAYDSRERLMLANGRLPILTTATVRMQSRAYAGRQYPRRADLPRSRGKR</sequence>
<proteinExistence type="predicted"/>
<evidence type="ECO:0008006" key="3">
    <source>
        <dbReference type="Google" id="ProtNLM"/>
    </source>
</evidence>
<evidence type="ECO:0000313" key="1">
    <source>
        <dbReference type="EMBL" id="MEX0386720.1"/>
    </source>
</evidence>
<evidence type="ECO:0000313" key="2">
    <source>
        <dbReference type="Proteomes" id="UP001556653"/>
    </source>
</evidence>
<gene>
    <name evidence="1" type="ORF">V6X64_06935</name>
</gene>
<comment type="caution">
    <text evidence="1">The sequence shown here is derived from an EMBL/GenBank/DDBJ whole genome shotgun (WGS) entry which is preliminary data.</text>
</comment>
<dbReference type="Proteomes" id="UP001556653">
    <property type="component" value="Unassembled WGS sequence"/>
</dbReference>